<evidence type="ECO:0000256" key="4">
    <source>
        <dbReference type="SAM" id="MobiDB-lite"/>
    </source>
</evidence>
<dbReference type="PANTHER" id="PTHR43004">
    <property type="entry name" value="TRK SYSTEM POTASSIUM UPTAKE PROTEIN"/>
    <property type="match status" value="1"/>
</dbReference>
<feature type="region of interest" description="Disordered" evidence="4">
    <location>
        <begin position="76"/>
        <end position="95"/>
    </location>
</feature>
<sequence>MERHEVVVAGGGPVGLMLAGELRLRGTDVVVLERLTAIDRRLKAGAMHGPAAAMLDRRGLGGRLEEVQREILATVGAPPRNRESTEASGPTGPSTLRGHFAGIWALRESAYPSDPLFLIPQDKLEEILAERAAELGADVRRGHALTTYEQDADGATLTIEGPDGTYEIRTGWLVGADGGRSLVRKLAGFAFPGTDGIITGYQGRVELDDPGFAPRGWTRYPGGLLVNGPFPGRVMVVEFDGPPPDRDAEIALEDMQAAVRRVSGTEVTLRSATSLTRFTDNARQADTYRSGRVLLAGDAAHVHSPFGGQGLLLGIGDAANLGWKLALVAAGRAPAPLLDTYTAERHPVAARVLANTRAQVALLRPGPHTDALREIFERLLDHDGANRYLTDMITGSDVRYDLGSADDLVGRCLPSGTSLHDGTRVADLLHDGRALLVTDDPALHEAATPWKDRAGVVSAPGVPYLLRPDGVVAWTADEPTPLPDVLTRWLGPPLPH</sequence>
<dbReference type="GO" id="GO:0004497">
    <property type="term" value="F:monooxygenase activity"/>
    <property type="evidence" value="ECO:0007669"/>
    <property type="project" value="UniProtKB-KW"/>
</dbReference>
<dbReference type="RefSeq" id="WP_378063880.1">
    <property type="nucleotide sequence ID" value="NZ_JBHSXS010000032.1"/>
</dbReference>
<comment type="caution">
    <text evidence="6">The sequence shown here is derived from an EMBL/GenBank/DDBJ whole genome shotgun (WGS) entry which is preliminary data.</text>
</comment>
<comment type="cofactor">
    <cofactor evidence="1">
        <name>FAD</name>
        <dbReference type="ChEBI" id="CHEBI:57692"/>
    </cofactor>
</comment>
<evidence type="ECO:0000259" key="5">
    <source>
        <dbReference type="Pfam" id="PF01494"/>
    </source>
</evidence>
<dbReference type="InterPro" id="IPR036188">
    <property type="entry name" value="FAD/NAD-bd_sf"/>
</dbReference>
<accession>A0ABW2CT04</accession>
<proteinExistence type="predicted"/>
<keyword evidence="6" id="KW-0503">Monooxygenase</keyword>
<keyword evidence="2" id="KW-0285">Flavoprotein</keyword>
<dbReference type="Gene3D" id="3.50.50.60">
    <property type="entry name" value="FAD/NAD(P)-binding domain"/>
    <property type="match status" value="1"/>
</dbReference>
<dbReference type="Gene3D" id="3.40.30.120">
    <property type="match status" value="1"/>
</dbReference>
<evidence type="ECO:0000256" key="2">
    <source>
        <dbReference type="ARBA" id="ARBA00022630"/>
    </source>
</evidence>
<dbReference type="InterPro" id="IPR050641">
    <property type="entry name" value="RIFMO-like"/>
</dbReference>
<organism evidence="6 7">
    <name type="scientific">Actinomadura yumaensis</name>
    <dbReference type="NCBI Taxonomy" id="111807"/>
    <lineage>
        <taxon>Bacteria</taxon>
        <taxon>Bacillati</taxon>
        <taxon>Actinomycetota</taxon>
        <taxon>Actinomycetes</taxon>
        <taxon>Streptosporangiales</taxon>
        <taxon>Thermomonosporaceae</taxon>
        <taxon>Actinomadura</taxon>
    </lineage>
</organism>
<dbReference type="PRINTS" id="PR00420">
    <property type="entry name" value="RNGMNOXGNASE"/>
</dbReference>
<evidence type="ECO:0000256" key="1">
    <source>
        <dbReference type="ARBA" id="ARBA00001974"/>
    </source>
</evidence>
<dbReference type="Gene3D" id="3.30.70.2450">
    <property type="match status" value="1"/>
</dbReference>
<keyword evidence="3" id="KW-0274">FAD</keyword>
<dbReference type="Pfam" id="PF21274">
    <property type="entry name" value="Rng_hyd_C"/>
    <property type="match status" value="1"/>
</dbReference>
<reference evidence="7" key="1">
    <citation type="journal article" date="2019" name="Int. J. Syst. Evol. Microbiol.">
        <title>The Global Catalogue of Microorganisms (GCM) 10K type strain sequencing project: providing services to taxonomists for standard genome sequencing and annotation.</title>
        <authorList>
            <consortium name="The Broad Institute Genomics Platform"/>
            <consortium name="The Broad Institute Genome Sequencing Center for Infectious Disease"/>
            <person name="Wu L."/>
            <person name="Ma J."/>
        </authorList>
    </citation>
    <scope>NUCLEOTIDE SEQUENCE [LARGE SCALE GENOMIC DNA]</scope>
    <source>
        <strain evidence="7">JCM 3369</strain>
    </source>
</reference>
<evidence type="ECO:0000256" key="3">
    <source>
        <dbReference type="ARBA" id="ARBA00022827"/>
    </source>
</evidence>
<gene>
    <name evidence="6" type="ORF">ACFQKB_34485</name>
</gene>
<name>A0ABW2CT04_9ACTN</name>
<dbReference type="SUPFAM" id="SSF51905">
    <property type="entry name" value="FAD/NAD(P)-binding domain"/>
    <property type="match status" value="1"/>
</dbReference>
<dbReference type="Pfam" id="PF01494">
    <property type="entry name" value="FAD_binding_3"/>
    <property type="match status" value="1"/>
</dbReference>
<keyword evidence="7" id="KW-1185">Reference proteome</keyword>
<evidence type="ECO:0000313" key="7">
    <source>
        <dbReference type="Proteomes" id="UP001596380"/>
    </source>
</evidence>
<dbReference type="Proteomes" id="UP001596380">
    <property type="component" value="Unassembled WGS sequence"/>
</dbReference>
<dbReference type="InterPro" id="IPR002938">
    <property type="entry name" value="FAD-bd"/>
</dbReference>
<feature type="domain" description="FAD-binding" evidence="5">
    <location>
        <begin position="5"/>
        <end position="355"/>
    </location>
</feature>
<dbReference type="EMBL" id="JBHSXS010000032">
    <property type="protein sequence ID" value="MFC6884911.1"/>
    <property type="molecule type" value="Genomic_DNA"/>
</dbReference>
<evidence type="ECO:0000313" key="6">
    <source>
        <dbReference type="EMBL" id="MFC6884911.1"/>
    </source>
</evidence>
<dbReference type="PANTHER" id="PTHR43004:SF19">
    <property type="entry name" value="BINDING MONOOXYGENASE, PUTATIVE (JCVI)-RELATED"/>
    <property type="match status" value="1"/>
</dbReference>
<keyword evidence="6" id="KW-0560">Oxidoreductase</keyword>
<protein>
    <submittedName>
        <fullName evidence="6">FAD-dependent monooxygenase</fullName>
    </submittedName>
</protein>